<dbReference type="InterPro" id="IPR013341">
    <property type="entry name" value="Mandelate_racemase_N_dom"/>
</dbReference>
<organism evidence="4 5">
    <name type="scientific">Streptomyces lycii</name>
    <dbReference type="NCBI Taxonomy" id="2654337"/>
    <lineage>
        <taxon>Bacteria</taxon>
        <taxon>Bacillati</taxon>
        <taxon>Actinomycetota</taxon>
        <taxon>Actinomycetes</taxon>
        <taxon>Kitasatosporales</taxon>
        <taxon>Streptomycetaceae</taxon>
        <taxon>Streptomyces</taxon>
    </lineage>
</organism>
<sequence>MTASSPVSGLLSSPGTAPSPGTAREPSPAPLTLPVDEITVRVLAVPLRERVPMSFSSLTARRTVLVTLRSGDLYGTGESWVNHPDWGWRERLATLDGIRPHVLGADAADPPALMTDLAARLHGVARQWGAPGPLWQALSGIDMAAWDLLGQARRAPLATLLAERAGHRGPLPAAVPAYGSGVGPTDVTRLTERALEQGLGAVKIKVGFGEETDLATVREVRAVAGPDLPVFADANQAWDLPTAERMCGLLGAFGIEWFEEPLAEDRPAELAELARRTGVRLAGGENVYGAEACAGYAALPGLAHFQPDPAKTAGVSMSDTAGRRPGTARLSPHCYSAAPGLASGVQLVAAAPRPGLVELDLRPNPLRTGIATGPRLTSGGTLTVPAGPGLGLDYDPGAVDRFTTYRTTSTETEPLPC</sequence>
<protein>
    <submittedName>
        <fullName evidence="4">Mandelate racemase/muconate lactonizing enzyme family protein</fullName>
    </submittedName>
</protein>
<dbReference type="InterPro" id="IPR013342">
    <property type="entry name" value="Mandelate_racemase_C"/>
</dbReference>
<dbReference type="EMBL" id="WHPN01000271">
    <property type="protein sequence ID" value="KAF4408480.1"/>
    <property type="molecule type" value="Genomic_DNA"/>
</dbReference>
<reference evidence="4 5" key="1">
    <citation type="submission" date="2019-10" db="EMBL/GenBank/DDBJ databases">
        <title>Streptomyces tenebrisbrunneis sp.nov., an endogenous actinomycete isolated from of Lycium ruthenicum.</title>
        <authorList>
            <person name="Ma L."/>
        </authorList>
    </citation>
    <scope>NUCLEOTIDE SEQUENCE [LARGE SCALE GENOMIC DNA]</scope>
    <source>
        <strain evidence="4 5">TRM 66187</strain>
    </source>
</reference>
<accession>A0ABQ7FI28</accession>
<dbReference type="Gene3D" id="3.20.20.120">
    <property type="entry name" value="Enolase-like C-terminal domain"/>
    <property type="match status" value="1"/>
</dbReference>
<feature type="compositionally biased region" description="Low complexity" evidence="2">
    <location>
        <begin position="1"/>
        <end position="15"/>
    </location>
</feature>
<dbReference type="SFLD" id="SFLDS00001">
    <property type="entry name" value="Enolase"/>
    <property type="match status" value="1"/>
</dbReference>
<dbReference type="CDD" id="cd03316">
    <property type="entry name" value="MR_like"/>
    <property type="match status" value="1"/>
</dbReference>
<keyword evidence="5" id="KW-1185">Reference proteome</keyword>
<evidence type="ECO:0000256" key="2">
    <source>
        <dbReference type="SAM" id="MobiDB-lite"/>
    </source>
</evidence>
<dbReference type="SUPFAM" id="SSF54826">
    <property type="entry name" value="Enolase N-terminal domain-like"/>
    <property type="match status" value="1"/>
</dbReference>
<dbReference type="Gene3D" id="3.30.390.10">
    <property type="entry name" value="Enolase-like, N-terminal domain"/>
    <property type="match status" value="1"/>
</dbReference>
<dbReference type="PANTHER" id="PTHR48080:SF2">
    <property type="entry name" value="D-GALACTONATE DEHYDRATASE"/>
    <property type="match status" value="1"/>
</dbReference>
<feature type="region of interest" description="Disordered" evidence="2">
    <location>
        <begin position="1"/>
        <end position="31"/>
    </location>
</feature>
<evidence type="ECO:0000259" key="3">
    <source>
        <dbReference type="SMART" id="SM00922"/>
    </source>
</evidence>
<dbReference type="InterPro" id="IPR029017">
    <property type="entry name" value="Enolase-like_N"/>
</dbReference>
<comment type="caution">
    <text evidence="4">The sequence shown here is derived from an EMBL/GenBank/DDBJ whole genome shotgun (WGS) entry which is preliminary data.</text>
</comment>
<dbReference type="RefSeq" id="WP_156206189.1">
    <property type="nucleotide sequence ID" value="NZ_WHPN01000271.1"/>
</dbReference>
<dbReference type="InterPro" id="IPR036849">
    <property type="entry name" value="Enolase-like_C_sf"/>
</dbReference>
<dbReference type="SUPFAM" id="SSF51604">
    <property type="entry name" value="Enolase C-terminal domain-like"/>
    <property type="match status" value="1"/>
</dbReference>
<keyword evidence="1" id="KW-0456">Lyase</keyword>
<evidence type="ECO:0000313" key="5">
    <source>
        <dbReference type="Proteomes" id="UP000621266"/>
    </source>
</evidence>
<feature type="domain" description="Mandelate racemase/muconate lactonizing enzyme C-terminal" evidence="3">
    <location>
        <begin position="184"/>
        <end position="280"/>
    </location>
</feature>
<dbReference type="InterPro" id="IPR034593">
    <property type="entry name" value="DgoD-like"/>
</dbReference>
<dbReference type="InterPro" id="IPR029065">
    <property type="entry name" value="Enolase_C-like"/>
</dbReference>
<dbReference type="Pfam" id="PF02746">
    <property type="entry name" value="MR_MLE_N"/>
    <property type="match status" value="1"/>
</dbReference>
<evidence type="ECO:0000313" key="4">
    <source>
        <dbReference type="EMBL" id="KAF4408480.1"/>
    </source>
</evidence>
<gene>
    <name evidence="4" type="ORF">GCU69_13660</name>
</gene>
<dbReference type="SMART" id="SM00922">
    <property type="entry name" value="MR_MLE"/>
    <property type="match status" value="1"/>
</dbReference>
<evidence type="ECO:0000256" key="1">
    <source>
        <dbReference type="ARBA" id="ARBA00023239"/>
    </source>
</evidence>
<proteinExistence type="predicted"/>
<dbReference type="PANTHER" id="PTHR48080">
    <property type="entry name" value="D-GALACTONATE DEHYDRATASE-RELATED"/>
    <property type="match status" value="1"/>
</dbReference>
<dbReference type="Proteomes" id="UP000621266">
    <property type="component" value="Unassembled WGS sequence"/>
</dbReference>
<dbReference type="Pfam" id="PF13378">
    <property type="entry name" value="MR_MLE_C"/>
    <property type="match status" value="1"/>
</dbReference>
<name>A0ABQ7FI28_9ACTN</name>